<organism evidence="1 2">
    <name type="scientific">Brucella tritici</name>
    <dbReference type="NCBI Taxonomy" id="94626"/>
    <lineage>
        <taxon>Bacteria</taxon>
        <taxon>Pseudomonadati</taxon>
        <taxon>Pseudomonadota</taxon>
        <taxon>Alphaproteobacteria</taxon>
        <taxon>Hyphomicrobiales</taxon>
        <taxon>Brucellaceae</taxon>
        <taxon>Brucella/Ochrobactrum group</taxon>
        <taxon>Brucella</taxon>
    </lineage>
</organism>
<proteinExistence type="predicted"/>
<name>A0A6L3Y5C3_9HYPH</name>
<protein>
    <recommendedName>
        <fullName evidence="3">Restriction endonuclease type IV Mrr domain-containing protein</fullName>
    </recommendedName>
</protein>
<comment type="caution">
    <text evidence="1">The sequence shown here is derived from an EMBL/GenBank/DDBJ whole genome shotgun (WGS) entry which is preliminary data.</text>
</comment>
<dbReference type="RefSeq" id="WP_151653898.1">
    <property type="nucleotide sequence ID" value="NZ_WBVX01000045.1"/>
</dbReference>
<dbReference type="EMBL" id="WBVX01000045">
    <property type="protein sequence ID" value="KAB2676667.1"/>
    <property type="molecule type" value="Genomic_DNA"/>
</dbReference>
<evidence type="ECO:0000313" key="1">
    <source>
        <dbReference type="EMBL" id="KAB2676667.1"/>
    </source>
</evidence>
<evidence type="ECO:0008006" key="3">
    <source>
        <dbReference type="Google" id="ProtNLM"/>
    </source>
</evidence>
<dbReference type="AlphaFoldDB" id="A0A6L3Y5C3"/>
<evidence type="ECO:0000313" key="2">
    <source>
        <dbReference type="Proteomes" id="UP000481643"/>
    </source>
</evidence>
<reference evidence="1 2" key="1">
    <citation type="submission" date="2019-09" db="EMBL/GenBank/DDBJ databases">
        <title>Taxonomic organization of the family Brucellaceae based on a phylogenomic approach.</title>
        <authorList>
            <person name="Leclercq S."/>
            <person name="Cloeckaert A."/>
            <person name="Zygmunt M.S."/>
        </authorList>
    </citation>
    <scope>NUCLEOTIDE SEQUENCE [LARGE SCALE GENOMIC DNA]</scope>
    <source>
        <strain evidence="1 2">WS1830</strain>
    </source>
</reference>
<sequence length="308" mass="35362">MPTVSQFFQPPLYWQQFEDLAHGLLGEVYSSPDAQQFGRPGQAQDGIDVFGRSKRYGMIGVQCKRLSDLDENGSPFPGGPITRKLLRQEATKSLGFKAKLSIWILATTARRDTAVQNWVNELNEEWEADNRNCRAMVWSWDDIVGYLNAFPELQRWYYEDVIKVRNAKDLDEFVLATIRMAFSRPAFEVPLHCESPSEFLQALSDTQRAVRTGELLDRESRQVIRKAVGGWHDIDDRNVRDGLRLVNQLLRHLRTQIVTGQKDGRIRHVNGLLDFTDMRFARELEDHREKCVEVLNEVLASVGMDPVG</sequence>
<gene>
    <name evidence="1" type="ORF">F9L08_26130</name>
</gene>
<dbReference type="Proteomes" id="UP000481643">
    <property type="component" value="Unassembled WGS sequence"/>
</dbReference>
<accession>A0A6L3Y5C3</accession>